<feature type="compositionally biased region" description="Polar residues" evidence="3">
    <location>
        <begin position="144"/>
        <end position="155"/>
    </location>
</feature>
<feature type="region of interest" description="Disordered" evidence="3">
    <location>
        <begin position="595"/>
        <end position="614"/>
    </location>
</feature>
<dbReference type="PROSITE" id="PS50212">
    <property type="entry name" value="RASGEF_NTER"/>
    <property type="match status" value="1"/>
</dbReference>
<dbReference type="SMART" id="SM00147">
    <property type="entry name" value="RasGEF"/>
    <property type="match status" value="1"/>
</dbReference>
<dbReference type="PANTHER" id="PTHR23113:SF348">
    <property type="entry name" value="GUANYL-NUCLEOTIDE EXCHANGE FACTOR RASGEF, PUTATIVE (AFU_ORTHOLOGUE AFUA_1G04700)-RELATED"/>
    <property type="match status" value="1"/>
</dbReference>
<feature type="compositionally biased region" description="Low complexity" evidence="3">
    <location>
        <begin position="235"/>
        <end position="254"/>
    </location>
</feature>
<feature type="compositionally biased region" description="Low complexity" evidence="3">
    <location>
        <begin position="61"/>
        <end position="76"/>
    </location>
</feature>
<feature type="region of interest" description="Disordered" evidence="3">
    <location>
        <begin position="465"/>
        <end position="574"/>
    </location>
</feature>
<dbReference type="InterPro" id="IPR027417">
    <property type="entry name" value="P-loop_NTPase"/>
</dbReference>
<feature type="domain" description="N-terminal Ras-GEF" evidence="5">
    <location>
        <begin position="621"/>
        <end position="746"/>
    </location>
</feature>
<feature type="compositionally biased region" description="Polar residues" evidence="3">
    <location>
        <begin position="601"/>
        <end position="612"/>
    </location>
</feature>
<proteinExistence type="predicted"/>
<organism evidence="6 7">
    <name type="scientific">Ganoderma sinense ZZ0214-1</name>
    <dbReference type="NCBI Taxonomy" id="1077348"/>
    <lineage>
        <taxon>Eukaryota</taxon>
        <taxon>Fungi</taxon>
        <taxon>Dikarya</taxon>
        <taxon>Basidiomycota</taxon>
        <taxon>Agaricomycotina</taxon>
        <taxon>Agaricomycetes</taxon>
        <taxon>Polyporales</taxon>
        <taxon>Polyporaceae</taxon>
        <taxon>Ganoderma</taxon>
    </lineage>
</organism>
<feature type="compositionally biased region" description="Low complexity" evidence="3">
    <location>
        <begin position="164"/>
        <end position="182"/>
    </location>
</feature>
<dbReference type="Pfam" id="PF00617">
    <property type="entry name" value="RasGEF"/>
    <property type="match status" value="1"/>
</dbReference>
<keyword evidence="1 2" id="KW-0344">Guanine-nucleotide releasing factor</keyword>
<dbReference type="CDD" id="cd06224">
    <property type="entry name" value="REM"/>
    <property type="match status" value="1"/>
</dbReference>
<dbReference type="GO" id="GO:0005085">
    <property type="term" value="F:guanyl-nucleotide exchange factor activity"/>
    <property type="evidence" value="ECO:0007669"/>
    <property type="project" value="UniProtKB-KW"/>
</dbReference>
<feature type="compositionally biased region" description="Low complexity" evidence="3">
    <location>
        <begin position="796"/>
        <end position="807"/>
    </location>
</feature>
<feature type="compositionally biased region" description="Polar residues" evidence="3">
    <location>
        <begin position="504"/>
        <end position="529"/>
    </location>
</feature>
<dbReference type="InterPro" id="IPR001895">
    <property type="entry name" value="RASGEF_cat_dom"/>
</dbReference>
<feature type="region of interest" description="Disordered" evidence="3">
    <location>
        <begin position="105"/>
        <end position="255"/>
    </location>
</feature>
<feature type="domain" description="Ras-GEF" evidence="4">
    <location>
        <begin position="868"/>
        <end position="1099"/>
    </location>
</feature>
<evidence type="ECO:0008006" key="8">
    <source>
        <dbReference type="Google" id="ProtNLM"/>
    </source>
</evidence>
<dbReference type="SUPFAM" id="SSF52540">
    <property type="entry name" value="P-loop containing nucleoside triphosphate hydrolases"/>
    <property type="match status" value="1"/>
</dbReference>
<dbReference type="OrthoDB" id="28357at2759"/>
<comment type="caution">
    <text evidence="6">The sequence shown here is derived from an EMBL/GenBank/DDBJ whole genome shotgun (WGS) entry which is preliminary data.</text>
</comment>
<feature type="compositionally biased region" description="Basic and acidic residues" evidence="3">
    <location>
        <begin position="560"/>
        <end position="573"/>
    </location>
</feature>
<evidence type="ECO:0000256" key="2">
    <source>
        <dbReference type="PROSITE-ProRule" id="PRU00168"/>
    </source>
</evidence>
<dbReference type="AlphaFoldDB" id="A0A2G8SDZ7"/>
<dbReference type="InterPro" id="IPR008937">
    <property type="entry name" value="Ras-like_GEF"/>
</dbReference>
<evidence type="ECO:0000313" key="7">
    <source>
        <dbReference type="Proteomes" id="UP000230002"/>
    </source>
</evidence>
<dbReference type="PROSITE" id="PS50009">
    <property type="entry name" value="RASGEF_CAT"/>
    <property type="match status" value="1"/>
</dbReference>
<gene>
    <name evidence="6" type="ORF">GSI_06683</name>
</gene>
<feature type="compositionally biased region" description="Low complexity" evidence="3">
    <location>
        <begin position="113"/>
        <end position="128"/>
    </location>
</feature>
<dbReference type="Gene3D" id="1.10.840.10">
    <property type="entry name" value="Ras guanine-nucleotide exchange factors catalytic domain"/>
    <property type="match status" value="1"/>
</dbReference>
<dbReference type="Proteomes" id="UP000230002">
    <property type="component" value="Unassembled WGS sequence"/>
</dbReference>
<evidence type="ECO:0000313" key="6">
    <source>
        <dbReference type="EMBL" id="PIL31979.1"/>
    </source>
</evidence>
<dbReference type="InterPro" id="IPR000651">
    <property type="entry name" value="Ras-like_Gua-exchang_fac_N"/>
</dbReference>
<dbReference type="GO" id="GO:0007265">
    <property type="term" value="P:Ras protein signal transduction"/>
    <property type="evidence" value="ECO:0007669"/>
    <property type="project" value="TreeGrafter"/>
</dbReference>
<dbReference type="InterPro" id="IPR023578">
    <property type="entry name" value="Ras_GEF_dom_sf"/>
</dbReference>
<reference evidence="6 7" key="1">
    <citation type="journal article" date="2015" name="Sci. Rep.">
        <title>Chromosome-level genome map provides insights into diverse defense mechanisms in the medicinal fungus Ganoderma sinense.</title>
        <authorList>
            <person name="Zhu Y."/>
            <person name="Xu J."/>
            <person name="Sun C."/>
            <person name="Zhou S."/>
            <person name="Xu H."/>
            <person name="Nelson D.R."/>
            <person name="Qian J."/>
            <person name="Song J."/>
            <person name="Luo H."/>
            <person name="Xiang L."/>
            <person name="Li Y."/>
            <person name="Xu Z."/>
            <person name="Ji A."/>
            <person name="Wang L."/>
            <person name="Lu S."/>
            <person name="Hayward A."/>
            <person name="Sun W."/>
            <person name="Li X."/>
            <person name="Schwartz D.C."/>
            <person name="Wang Y."/>
            <person name="Chen S."/>
        </authorList>
    </citation>
    <scope>NUCLEOTIDE SEQUENCE [LARGE SCALE GENOMIC DNA]</scope>
    <source>
        <strain evidence="6 7">ZZ0214-1</strain>
    </source>
</reference>
<keyword evidence="7" id="KW-1185">Reference proteome</keyword>
<evidence type="ECO:0000256" key="3">
    <source>
        <dbReference type="SAM" id="MobiDB-lite"/>
    </source>
</evidence>
<dbReference type="InterPro" id="IPR036964">
    <property type="entry name" value="RASGEF_cat_dom_sf"/>
</dbReference>
<dbReference type="PANTHER" id="PTHR23113">
    <property type="entry name" value="GUANINE NUCLEOTIDE EXCHANGE FACTOR"/>
    <property type="match status" value="1"/>
</dbReference>
<evidence type="ECO:0000256" key="1">
    <source>
        <dbReference type="ARBA" id="ARBA00022658"/>
    </source>
</evidence>
<dbReference type="Gene3D" id="1.20.870.10">
    <property type="entry name" value="Son of sevenless (SoS) protein Chain: S domain 1"/>
    <property type="match status" value="1"/>
</dbReference>
<dbReference type="SUPFAM" id="SSF48366">
    <property type="entry name" value="Ras GEF"/>
    <property type="match status" value="1"/>
</dbReference>
<feature type="compositionally biased region" description="Low complexity" evidence="3">
    <location>
        <begin position="491"/>
        <end position="503"/>
    </location>
</feature>
<name>A0A2G8SDZ7_9APHY</name>
<accession>A0A2G8SDZ7</accession>
<feature type="region of interest" description="Disordered" evidence="3">
    <location>
        <begin position="761"/>
        <end position="808"/>
    </location>
</feature>
<dbReference type="EMBL" id="AYKW01000012">
    <property type="protein sequence ID" value="PIL31979.1"/>
    <property type="molecule type" value="Genomic_DNA"/>
</dbReference>
<evidence type="ECO:0000259" key="4">
    <source>
        <dbReference type="PROSITE" id="PS50009"/>
    </source>
</evidence>
<sequence>MTSSKSPPIDLPKIPSLPPIQMPDTSNLFDQSCAQKRSDSPTSHHSSPYASQDTFLTAHTSLSPDQPSSSSGNASPVYLYPPAAPVMSTSTGLRKSISVDSFVTTKLPGMATSRAKPSSPLSSDSRASQGDAYADRRSSPPSRQSDATISNSRSTLVERDRRATVTSHSTSSRSRGTSISTSPGDRDLGPGSLDESDVERSEDFSRRMRKGKQPSRQSVRPGELPMPSRLQPRGSVPSMQSSSTSTPISPSRGSLSSIAVKHKSLSHVQTFRYQDHGQAAEQSPCELTLLVVGPHGCGKSTVIHKGLKQCYLGPPEEVVVDIQRGQGAFTYTTRRGVMSANLTGETECSLRVLEADISPFNLHDTRSIWADATGVWDGIVICFDVTDGNSLSHVEDLLRTFNPAPCVVVACKSELKHAVSLDDVHALVERHDAGLIRVTNVDEYGKERMRNAFRWITRSIRHRRDNEGNFPVNPASPALLSSGSPPPWEISRASSATPTASSSNPIQPQPASTNNRISGHAPSQSTSHASRAYHMPLATPSGAPPTPASPTRARSTSDLLSEHEKSKREERVGHATVYSTVRNGSHASLQAHAITGRSVEGPSSATDISTSDGVRELSMKESRAPPWMGLEDLLNKLLFMAVCDDDPVFISHFLLTYRRFASPRTILLAMQKRMRALDHPTGDPMFACYAQMRICQLLDLWISFYPTDFAVSGASSALAALIKSILNKTYLLHYGAEFLPFLEMVSSLKDKDASWGLKVEDENSDTSSVSDEENAFLVDQPVSQRSTSPSPLPADNGSSNPVGSNSGFARERKASLPLTAKALIAPSTSSGGGIPLQATVSSKEPPNLSYKGILRALQSTSQTLHTYDPADIAQEMTRLQCQFFLRIEPRHWLQHVLVQGKKDSESDPITVYNLLSNHFGEWVVSLILCHDRPKGRARQIEKFIDIANRLRSLHNYSGLRAIIAGINSATFEGDESLELLRTKSSEHWKNFQQWDQLLQSVRSHQKYRMALRNTKGACIPALEIHLSDLIRAHEGNPDYHDDDPSKIHWAKFNMMARFIDTIVQCQKGCRESGDYDRFAERPKIRDLFLTHQEDMLMDYEMQSSRIALPDLEYEDNLRSGGPRVAARDLNHKDAAIFRKILNFTWT</sequence>
<feature type="compositionally biased region" description="Polar residues" evidence="3">
    <location>
        <begin position="23"/>
        <end position="60"/>
    </location>
</feature>
<dbReference type="GO" id="GO:0005886">
    <property type="term" value="C:plasma membrane"/>
    <property type="evidence" value="ECO:0007669"/>
    <property type="project" value="TreeGrafter"/>
</dbReference>
<evidence type="ECO:0000259" key="5">
    <source>
        <dbReference type="PROSITE" id="PS50212"/>
    </source>
</evidence>
<protein>
    <recommendedName>
        <fullName evidence="8">Ras GEF</fullName>
    </recommendedName>
</protein>
<dbReference type="Pfam" id="PF00618">
    <property type="entry name" value="RasGEF_N"/>
    <property type="match status" value="1"/>
</dbReference>
<dbReference type="Gene3D" id="3.40.50.300">
    <property type="entry name" value="P-loop containing nucleotide triphosphate hydrolases"/>
    <property type="match status" value="1"/>
</dbReference>
<dbReference type="STRING" id="1077348.A0A2G8SDZ7"/>
<feature type="region of interest" description="Disordered" evidence="3">
    <location>
        <begin position="1"/>
        <end position="92"/>
    </location>
</feature>